<protein>
    <submittedName>
        <fullName evidence="4">2-hydroxyisoflavanone dehydratase</fullName>
    </submittedName>
</protein>
<feature type="region of interest" description="Disordered" evidence="2">
    <location>
        <begin position="316"/>
        <end position="335"/>
    </location>
</feature>
<dbReference type="EMBL" id="PKMF04000006">
    <property type="protein sequence ID" value="KAK7860439.1"/>
    <property type="molecule type" value="Genomic_DNA"/>
</dbReference>
<evidence type="ECO:0000259" key="3">
    <source>
        <dbReference type="Pfam" id="PF07859"/>
    </source>
</evidence>
<feature type="region of interest" description="Disordered" evidence="2">
    <location>
        <begin position="1"/>
        <end position="47"/>
    </location>
</feature>
<name>A0AAW0MAD8_QUESU</name>
<reference evidence="4" key="3">
    <citation type="submission" date="2023-07" db="EMBL/GenBank/DDBJ databases">
        <title>An improved reference 1 genome and first organelle genomes of Quercus suber.</title>
        <authorList>
            <consortium name="Genosuber Consortium"/>
            <person name="Usie A."/>
            <person name="Serra O."/>
            <person name="Barros P."/>
        </authorList>
    </citation>
    <scope>NUCLEOTIDE SEQUENCE</scope>
    <source>
        <strain evidence="4">HL8</strain>
        <tissue evidence="4">Leaves</tissue>
    </source>
</reference>
<accession>A0AAW0MAD8</accession>
<dbReference type="InterPro" id="IPR013094">
    <property type="entry name" value="AB_hydrolase_3"/>
</dbReference>
<organism evidence="4">
    <name type="scientific">Quercus suber</name>
    <name type="common">Cork oak</name>
    <dbReference type="NCBI Taxonomy" id="58331"/>
    <lineage>
        <taxon>Eukaryota</taxon>
        <taxon>Viridiplantae</taxon>
        <taxon>Streptophyta</taxon>
        <taxon>Embryophyta</taxon>
        <taxon>Tracheophyta</taxon>
        <taxon>Spermatophyta</taxon>
        <taxon>Magnoliopsida</taxon>
        <taxon>eudicotyledons</taxon>
        <taxon>Gunneridae</taxon>
        <taxon>Pentapetalae</taxon>
        <taxon>rosids</taxon>
        <taxon>fabids</taxon>
        <taxon>Fagales</taxon>
        <taxon>Fagaceae</taxon>
        <taxon>Quercus</taxon>
    </lineage>
</organism>
<feature type="domain" description="Alpha/beta hydrolase fold-3" evidence="3">
    <location>
        <begin position="362"/>
        <end position="586"/>
    </location>
</feature>
<reference evidence="4" key="2">
    <citation type="journal article" date="2018" name="Sci. Data">
        <title>The draft genome sequence of cork oak.</title>
        <authorList>
            <person name="Ramos A.M."/>
            <person name="Usie A."/>
            <person name="Barbosa P."/>
            <person name="Barros P.M."/>
            <person name="Capote T."/>
            <person name="Chaves I."/>
            <person name="Simoes F."/>
            <person name="Abreu I."/>
            <person name="Carrasquinho I."/>
            <person name="Faro C."/>
            <person name="Guimaraes J.B."/>
            <person name="Mendonca D."/>
            <person name="Nobrega F."/>
            <person name="Rodrigues L."/>
            <person name="Saibo N.J.M."/>
            <person name="Varela M.C."/>
            <person name="Egas C."/>
            <person name="Matos J."/>
            <person name="Miguel C.M."/>
            <person name="Oliveira M.M."/>
            <person name="Ricardo C.P."/>
            <person name="Goncalves S."/>
        </authorList>
    </citation>
    <scope>NUCLEOTIDE SEQUENCE [LARGE SCALE GENOMIC DNA]</scope>
    <source>
        <strain evidence="4">HL8</strain>
    </source>
</reference>
<dbReference type="Gene3D" id="3.40.50.1820">
    <property type="entry name" value="alpha/beta hydrolase"/>
    <property type="match status" value="3"/>
</dbReference>
<gene>
    <name evidence="4" type="primary">HIDM_1</name>
    <name evidence="4" type="ORF">CFP56_036762</name>
</gene>
<dbReference type="PANTHER" id="PTHR23024:SF551">
    <property type="entry name" value="2-HYDROXYISOFLAVANONE DEHYDRATASE-LIKE"/>
    <property type="match status" value="1"/>
</dbReference>
<dbReference type="SUPFAM" id="SSF53474">
    <property type="entry name" value="alpha/beta-Hydrolases"/>
    <property type="match status" value="3"/>
</dbReference>
<dbReference type="InterPro" id="IPR029058">
    <property type="entry name" value="AB_hydrolase_fold"/>
</dbReference>
<dbReference type="PANTHER" id="PTHR23024">
    <property type="entry name" value="ARYLACETAMIDE DEACETYLASE"/>
    <property type="match status" value="1"/>
</dbReference>
<reference evidence="4" key="1">
    <citation type="submission" date="2017-12" db="EMBL/GenBank/DDBJ databases">
        <authorList>
            <person name="Barbosa P."/>
            <person name="Usie A."/>
            <person name="Ramos A.M."/>
        </authorList>
    </citation>
    <scope>NUCLEOTIDE SEQUENCE</scope>
    <source>
        <strain evidence="4">HL8</strain>
        <tissue evidence="4">Leaves</tissue>
    </source>
</reference>
<evidence type="ECO:0000256" key="2">
    <source>
        <dbReference type="SAM" id="MobiDB-lite"/>
    </source>
</evidence>
<comment type="similarity">
    <text evidence="1">Belongs to the 'GDXG' lipolytic enzyme family.</text>
</comment>
<dbReference type="Pfam" id="PF07859">
    <property type="entry name" value="Abhydrolase_3"/>
    <property type="match status" value="3"/>
</dbReference>
<evidence type="ECO:0000313" key="4">
    <source>
        <dbReference type="EMBL" id="KAK7860439.1"/>
    </source>
</evidence>
<dbReference type="GO" id="GO:0016787">
    <property type="term" value="F:hydrolase activity"/>
    <property type="evidence" value="ECO:0007669"/>
    <property type="project" value="InterPro"/>
</dbReference>
<comment type="caution">
    <text evidence="4">The sequence shown here is derived from an EMBL/GenBank/DDBJ whole genome shotgun (WGS) entry which is preliminary data.</text>
</comment>
<evidence type="ECO:0000256" key="1">
    <source>
        <dbReference type="ARBA" id="ARBA00010515"/>
    </source>
</evidence>
<feature type="domain" description="Alpha/beta hydrolase fold-3" evidence="3">
    <location>
        <begin position="672"/>
        <end position="885"/>
    </location>
</feature>
<sequence length="905" mass="101083">MCPHRHKYQKLESHQKTSPFRKTPPSLLVSTSQNSTKPTTKTSPSWSTSMVSLVAQGHVVAVSAEYRQAPEHFLPIAYEDCWAALQWVASHVIDDTNAVNKEPWLMNHGDFSRVFLGGDSAGGNIVHDMAMRAGVESLHGGAFLTHPYFWGSKPLRSEPIEGHEKALPYRCWNFVYPNAPGSLDNTMINPTGVARAPSLAGLGCSRVLVTLSEKDEMRDRGICYYEELVKSRWEGEAELVQVEGEEHAFHILHFETQNAKTLVKRLASFLLKNSIVQSLNHPQLQNMASIDKEVATELLPFLRVYKDGSVERYLGSPIVPPSHEDPETGVSSKDITISENPTIPARLYLPKLTQPNQKLPILVYFHGGAFIVESAFSSDHHRYLNDLVSQGQVVAVSVEYRLAPEHSLPIAYEDSWAAFQWVASHSVDNYADKEPWLENHSDFKRVFVGGDSAGANIAYNMTMRAGIEGLNGGVKIVGTFLTHPFFWSSKPIGSECTVEHEKSLPCRLWEHILPGAPDGIDNPKMNPLGPSAPSIARLGCSRLLVSVSEKDELRNRGVWYYNAVKESEWEGAVELVEVEGEGHAFQIIKFGCENANNLNKRLEVTIEFLPLLRFYKDGSDERLIVSPIVPPSFEDPETGVSSKDITISENPIISARLYLPKLTQPNQKLPILVYIHGGDFVIGSAFSADHQQYLNGLVSQGHVVAVSVAYRLAPEHSLFPLLMKIPGLQFNGLYHTLWITMLIKSHGWQIMVTLKDAGANIAYNMTVRVGIEGLHGGVNILGTFLTHPFFWGTKPIGSERRVENEKSFLCRLCEYIYIQKHLKMNLLGPRAPSLAKLGCDRLLVTVAEKDQLRDRVVWFYNAVKESGWEGKVELVEVEGEDHAFHFMHFGSAKNLIKRLASFLLK</sequence>
<proteinExistence type="inferred from homology"/>
<dbReference type="InterPro" id="IPR050466">
    <property type="entry name" value="Carboxylest/Gibb_receptor"/>
</dbReference>
<feature type="domain" description="Alpha/beta hydrolase fold-3" evidence="3">
    <location>
        <begin position="49"/>
        <end position="250"/>
    </location>
</feature>
<dbReference type="AlphaFoldDB" id="A0AAW0MAD8"/>
<feature type="compositionally biased region" description="Low complexity" evidence="2">
    <location>
        <begin position="30"/>
        <end position="47"/>
    </location>
</feature>